<proteinExistence type="predicted"/>
<feature type="compositionally biased region" description="Basic and acidic residues" evidence="1">
    <location>
        <begin position="22"/>
        <end position="31"/>
    </location>
</feature>
<feature type="compositionally biased region" description="Polar residues" evidence="1">
    <location>
        <begin position="178"/>
        <end position="188"/>
    </location>
</feature>
<comment type="caution">
    <text evidence="2">The sequence shown here is derived from an EMBL/GenBank/DDBJ whole genome shotgun (WGS) entry which is preliminary data.</text>
</comment>
<feature type="region of interest" description="Disordered" evidence="1">
    <location>
        <begin position="455"/>
        <end position="516"/>
    </location>
</feature>
<feature type="region of interest" description="Disordered" evidence="1">
    <location>
        <begin position="1"/>
        <end position="59"/>
    </location>
</feature>
<evidence type="ECO:0000256" key="1">
    <source>
        <dbReference type="SAM" id="MobiDB-lite"/>
    </source>
</evidence>
<sequence length="782" mass="86948">MKVDSTPGAPEVNHSGGSFRTDSLRPRRFEGAEGEAGIEGGRPSRKRARDDNDNNGVDVHVRPRKRRRSKDSWWIIENCTWLFFCIEILLYFVDTPAAIAKDERDRLNEQEREEQFTEYSNHITAGGRRVYVADAGVNVIPHSGTGTILPDPEHEQQPETATPTWPPTSYPYTGDPISDSQSESSETPPGTEDAGMQSPPPSDSDGEDDHMPGSDEVSGGVFSFPPTKTQRGGHIVTLPGGITHVTGPFITQRPVPRTDDQGRFLDEQDRLIDGRGRLIDEDGQLIDEHGRIPHRVLRDDPPMTRPPQQNIIVNEEGQFVNSIGQLVNDNGQLVDEHGRIPAHLFEDEKPTPKTPPRVPQVPPSRPPQVPPTRPPQVSPQLPAPAPPRRNEQGRLVDGEGRMVNEQGHLVNEEGLLIDEQGRLVDRLGRLLDAFGRLVNAEGQIVDGDGFPIMEEAPADEHLPPDSGPSVFLGTTSAAAGPSIPPADPTSFLDSLPGQQQQPGGRLPPGFDDSEEGEDLTAPIRAIDRQYRLLPPNNYVIRGGSLGPYGLPLAPDMVVEDERPVPPLREKYMDRFTFPPRKCGILQYDEPCNETFTNGRALREHQLTHDYMMSGAAGPDGTIDLVTEEQVPLPEGEAERLLQERQIRRITYIKETALQRAAWESNRKAKEAKDAEERARKARERAEAPLTEEDFGPDEMTPEEFENSFSEEPPDSSEEGLTADQQSEVDESIEGQHPSREDFSEAKMDGVQQTDPFLEIYTDEELQAWAEEENDREYPDPYS</sequence>
<feature type="region of interest" description="Disordered" evidence="1">
    <location>
        <begin position="660"/>
        <end position="782"/>
    </location>
</feature>
<gene>
    <name evidence="2" type="ORF">SLS60_002202</name>
</gene>
<evidence type="ECO:0008006" key="4">
    <source>
        <dbReference type="Google" id="ProtNLM"/>
    </source>
</evidence>
<reference evidence="2 3" key="1">
    <citation type="submission" date="2024-02" db="EMBL/GenBank/DDBJ databases">
        <title>De novo assembly and annotation of 12 fungi associated with fruit tree decline syndrome in Ontario, Canada.</title>
        <authorList>
            <person name="Sulman M."/>
            <person name="Ellouze W."/>
            <person name="Ilyukhin E."/>
        </authorList>
    </citation>
    <scope>NUCLEOTIDE SEQUENCE [LARGE SCALE GENOMIC DNA]</scope>
    <source>
        <strain evidence="2 3">M42-189</strain>
    </source>
</reference>
<name>A0ABR3S213_9PLEO</name>
<dbReference type="Proteomes" id="UP001521785">
    <property type="component" value="Unassembled WGS sequence"/>
</dbReference>
<organism evidence="2 3">
    <name type="scientific">Paraconiothyrium brasiliense</name>
    <dbReference type="NCBI Taxonomy" id="300254"/>
    <lineage>
        <taxon>Eukaryota</taxon>
        <taxon>Fungi</taxon>
        <taxon>Dikarya</taxon>
        <taxon>Ascomycota</taxon>
        <taxon>Pezizomycotina</taxon>
        <taxon>Dothideomycetes</taxon>
        <taxon>Pleosporomycetidae</taxon>
        <taxon>Pleosporales</taxon>
        <taxon>Massarineae</taxon>
        <taxon>Didymosphaeriaceae</taxon>
        <taxon>Paraconiothyrium</taxon>
    </lineage>
</organism>
<keyword evidence="3" id="KW-1185">Reference proteome</keyword>
<feature type="compositionally biased region" description="Pro residues" evidence="1">
    <location>
        <begin position="352"/>
        <end position="387"/>
    </location>
</feature>
<feature type="region of interest" description="Disordered" evidence="1">
    <location>
        <begin position="142"/>
        <end position="260"/>
    </location>
</feature>
<feature type="compositionally biased region" description="Low complexity" evidence="1">
    <location>
        <begin position="495"/>
        <end position="509"/>
    </location>
</feature>
<dbReference type="EMBL" id="JAKJXO020000002">
    <property type="protein sequence ID" value="KAL1610533.1"/>
    <property type="molecule type" value="Genomic_DNA"/>
</dbReference>
<protein>
    <recommendedName>
        <fullName evidence="4">C2H2-type domain-containing protein</fullName>
    </recommendedName>
</protein>
<evidence type="ECO:0000313" key="2">
    <source>
        <dbReference type="EMBL" id="KAL1610533.1"/>
    </source>
</evidence>
<feature type="compositionally biased region" description="Acidic residues" evidence="1">
    <location>
        <begin position="689"/>
        <end position="705"/>
    </location>
</feature>
<feature type="compositionally biased region" description="Basic and acidic residues" evidence="1">
    <location>
        <begin position="664"/>
        <end position="686"/>
    </location>
</feature>
<feature type="compositionally biased region" description="Acidic residues" evidence="1">
    <location>
        <begin position="760"/>
        <end position="774"/>
    </location>
</feature>
<accession>A0ABR3S213</accession>
<evidence type="ECO:0000313" key="3">
    <source>
        <dbReference type="Proteomes" id="UP001521785"/>
    </source>
</evidence>
<feature type="compositionally biased region" description="Basic and acidic residues" evidence="1">
    <location>
        <begin position="736"/>
        <end position="747"/>
    </location>
</feature>
<feature type="region of interest" description="Disordered" evidence="1">
    <location>
        <begin position="344"/>
        <end position="395"/>
    </location>
</feature>